<sequence>MDVLQSSLVAVIFRVILSEFGPNPLLNSLIIGSLEGIILYTSWATLPTVNSNDDLLELVAPVLVRFSIDLIVTRALDRVFMSILTTVLLFAAAQLFENEVGWGIKPRHSSHRGPARSTRTNPVPPPNRPPGPSSTTVQPERFGQTIAFEIPPAPANTVGTDTNPENEASSSSSSSSATTLRGDAEPSGINPIPPSLRPGSQPQSQPPPPQPQWQMQYRPPTPQPLPTITVHAPPPNNLPPVAPYNPPRNPTPANASQGPPRNQAPPPWPTHPNPRPPSPNSGIGSIPGQYVPLPPSMPPSPSIRPSTPGIQRPSSRNGPGQAGNSGNPSAFSYGNSLSFIPPGTTGPNIFV</sequence>
<feature type="compositionally biased region" description="Pro residues" evidence="1">
    <location>
        <begin position="232"/>
        <end position="250"/>
    </location>
</feature>
<evidence type="ECO:0000313" key="3">
    <source>
        <dbReference type="Proteomes" id="UP000076722"/>
    </source>
</evidence>
<proteinExistence type="predicted"/>
<protein>
    <submittedName>
        <fullName evidence="2">Uncharacterized protein</fullName>
    </submittedName>
</protein>
<dbReference type="STRING" id="1314777.A0A165A866"/>
<feature type="compositionally biased region" description="Polar residues" evidence="1">
    <location>
        <begin position="157"/>
        <end position="168"/>
    </location>
</feature>
<reference evidence="2 3" key="1">
    <citation type="journal article" date="2016" name="Mol. Biol. Evol.">
        <title>Comparative Genomics of Early-Diverging Mushroom-Forming Fungi Provides Insights into the Origins of Lignocellulose Decay Capabilities.</title>
        <authorList>
            <person name="Nagy L.G."/>
            <person name="Riley R."/>
            <person name="Tritt A."/>
            <person name="Adam C."/>
            <person name="Daum C."/>
            <person name="Floudas D."/>
            <person name="Sun H."/>
            <person name="Yadav J.S."/>
            <person name="Pangilinan J."/>
            <person name="Larsson K.H."/>
            <person name="Matsuura K."/>
            <person name="Barry K."/>
            <person name="Labutti K."/>
            <person name="Kuo R."/>
            <person name="Ohm R.A."/>
            <person name="Bhattacharya S.S."/>
            <person name="Shirouzu T."/>
            <person name="Yoshinaga Y."/>
            <person name="Martin F.M."/>
            <person name="Grigoriev I.V."/>
            <person name="Hibbett D.S."/>
        </authorList>
    </citation>
    <scope>NUCLEOTIDE SEQUENCE [LARGE SCALE GENOMIC DNA]</scope>
    <source>
        <strain evidence="2 3">HHB9708</strain>
    </source>
</reference>
<dbReference type="EMBL" id="KV419395">
    <property type="protein sequence ID" value="KZS98608.1"/>
    <property type="molecule type" value="Genomic_DNA"/>
</dbReference>
<accession>A0A165A866</accession>
<dbReference type="AlphaFoldDB" id="A0A165A866"/>
<feature type="compositionally biased region" description="Pro residues" evidence="1">
    <location>
        <begin position="262"/>
        <end position="279"/>
    </location>
</feature>
<organism evidence="2 3">
    <name type="scientific">Sistotremastrum niveocremeum HHB9708</name>
    <dbReference type="NCBI Taxonomy" id="1314777"/>
    <lineage>
        <taxon>Eukaryota</taxon>
        <taxon>Fungi</taxon>
        <taxon>Dikarya</taxon>
        <taxon>Basidiomycota</taxon>
        <taxon>Agaricomycotina</taxon>
        <taxon>Agaricomycetes</taxon>
        <taxon>Sistotremastrales</taxon>
        <taxon>Sistotremastraceae</taxon>
        <taxon>Sertulicium</taxon>
        <taxon>Sertulicium niveocremeum</taxon>
    </lineage>
</organism>
<name>A0A165A866_9AGAM</name>
<feature type="compositionally biased region" description="Polar residues" evidence="1">
    <location>
        <begin position="312"/>
        <end position="338"/>
    </location>
</feature>
<feature type="region of interest" description="Disordered" evidence="1">
    <location>
        <begin position="151"/>
        <end position="351"/>
    </location>
</feature>
<feature type="compositionally biased region" description="Pro residues" evidence="1">
    <location>
        <begin position="292"/>
        <end position="302"/>
    </location>
</feature>
<evidence type="ECO:0000313" key="2">
    <source>
        <dbReference type="EMBL" id="KZS98608.1"/>
    </source>
</evidence>
<feature type="region of interest" description="Disordered" evidence="1">
    <location>
        <begin position="104"/>
        <end position="138"/>
    </location>
</feature>
<feature type="compositionally biased region" description="Pro residues" evidence="1">
    <location>
        <begin position="122"/>
        <end position="132"/>
    </location>
</feature>
<keyword evidence="3" id="KW-1185">Reference proteome</keyword>
<evidence type="ECO:0000256" key="1">
    <source>
        <dbReference type="SAM" id="MobiDB-lite"/>
    </source>
</evidence>
<gene>
    <name evidence="2" type="ORF">SISNIDRAFT_481326</name>
</gene>
<feature type="compositionally biased region" description="Basic residues" evidence="1">
    <location>
        <begin position="105"/>
        <end position="114"/>
    </location>
</feature>
<dbReference type="Proteomes" id="UP000076722">
    <property type="component" value="Unassembled WGS sequence"/>
</dbReference>